<dbReference type="STRING" id="1903952.BIT28_00195"/>
<feature type="transmembrane region" description="Helical" evidence="1">
    <location>
        <begin position="32"/>
        <end position="50"/>
    </location>
</feature>
<dbReference type="Proteomes" id="UP000186905">
    <property type="component" value="Unassembled WGS sequence"/>
</dbReference>
<gene>
    <name evidence="2" type="ORF">BIT28_00195</name>
</gene>
<proteinExistence type="predicted"/>
<dbReference type="PROSITE" id="PS51257">
    <property type="entry name" value="PROKAR_LIPOPROTEIN"/>
    <property type="match status" value="1"/>
</dbReference>
<dbReference type="EMBL" id="MJIL01000056">
    <property type="protein sequence ID" value="OLQ78348.1"/>
    <property type="molecule type" value="Genomic_DNA"/>
</dbReference>
<dbReference type="AlphaFoldDB" id="A0A1Q9GTC6"/>
<sequence length="64" mass="7603">MKNRIKAILMLIILLSCIVYTWEEADETMKDIMFYGLLFSFILSAFWDAFKNKKSSRKDDDSKE</sequence>
<evidence type="ECO:0000313" key="3">
    <source>
        <dbReference type="Proteomes" id="UP000186905"/>
    </source>
</evidence>
<keyword evidence="1" id="KW-0812">Transmembrane</keyword>
<dbReference type="RefSeq" id="WP_075763200.1">
    <property type="nucleotide sequence ID" value="NZ_MJIL01000056.1"/>
</dbReference>
<keyword evidence="1" id="KW-1133">Transmembrane helix</keyword>
<protein>
    <recommendedName>
        <fullName evidence="4">Lipoprotein</fullName>
    </recommendedName>
</protein>
<name>A0A1Q9GTC6_9GAMM</name>
<reference evidence="2 3" key="1">
    <citation type="submission" date="2016-09" db="EMBL/GenBank/DDBJ databases">
        <title>Photobacterium proteolyticum sp. nov. a protease producing bacterium isolated from ocean sediments of Laizhou Bay.</title>
        <authorList>
            <person name="Li Y."/>
        </authorList>
    </citation>
    <scope>NUCLEOTIDE SEQUENCE [LARGE SCALE GENOMIC DNA]</scope>
    <source>
        <strain evidence="2 3">13-12</strain>
    </source>
</reference>
<organism evidence="2 3">
    <name type="scientific">Photobacterium proteolyticum</name>
    <dbReference type="NCBI Taxonomy" id="1903952"/>
    <lineage>
        <taxon>Bacteria</taxon>
        <taxon>Pseudomonadati</taxon>
        <taxon>Pseudomonadota</taxon>
        <taxon>Gammaproteobacteria</taxon>
        <taxon>Vibrionales</taxon>
        <taxon>Vibrionaceae</taxon>
        <taxon>Photobacterium</taxon>
    </lineage>
</organism>
<evidence type="ECO:0008006" key="4">
    <source>
        <dbReference type="Google" id="ProtNLM"/>
    </source>
</evidence>
<keyword evidence="1" id="KW-0472">Membrane</keyword>
<evidence type="ECO:0000313" key="2">
    <source>
        <dbReference type="EMBL" id="OLQ78348.1"/>
    </source>
</evidence>
<keyword evidence="3" id="KW-1185">Reference proteome</keyword>
<comment type="caution">
    <text evidence="2">The sequence shown here is derived from an EMBL/GenBank/DDBJ whole genome shotgun (WGS) entry which is preliminary data.</text>
</comment>
<accession>A0A1Q9GTC6</accession>
<evidence type="ECO:0000256" key="1">
    <source>
        <dbReference type="SAM" id="Phobius"/>
    </source>
</evidence>